<feature type="domain" description="Thiamine pyrophosphate enzyme N-terminal TPP-binding" evidence="7">
    <location>
        <begin position="1"/>
        <end position="123"/>
    </location>
</feature>
<dbReference type="Pfam" id="PF00205">
    <property type="entry name" value="TPP_enzyme_M"/>
    <property type="match status" value="1"/>
</dbReference>
<organism evidence="8 9">
    <name type="scientific">Cohnella boryungensis</name>
    <dbReference type="NCBI Taxonomy" id="768479"/>
    <lineage>
        <taxon>Bacteria</taxon>
        <taxon>Bacillati</taxon>
        <taxon>Bacillota</taxon>
        <taxon>Bacilli</taxon>
        <taxon>Bacillales</taxon>
        <taxon>Paenibacillaceae</taxon>
        <taxon>Cohnella</taxon>
    </lineage>
</organism>
<dbReference type="InterPro" id="IPR045229">
    <property type="entry name" value="TPP_enz"/>
</dbReference>
<evidence type="ECO:0000259" key="5">
    <source>
        <dbReference type="Pfam" id="PF00205"/>
    </source>
</evidence>
<proteinExistence type="inferred from homology"/>
<dbReference type="Gene3D" id="3.40.50.1220">
    <property type="entry name" value="TPP-binding domain"/>
    <property type="match status" value="1"/>
</dbReference>
<dbReference type="InterPro" id="IPR012000">
    <property type="entry name" value="Thiamin_PyroP_enz_cen_dom"/>
</dbReference>
<dbReference type="RefSeq" id="WP_204601055.1">
    <property type="nucleotide sequence ID" value="NZ_JBHSED010000003.1"/>
</dbReference>
<dbReference type="Gene3D" id="3.40.50.970">
    <property type="match status" value="2"/>
</dbReference>
<dbReference type="PROSITE" id="PS00187">
    <property type="entry name" value="TPP_ENZYMES"/>
    <property type="match status" value="1"/>
</dbReference>
<comment type="similarity">
    <text evidence="2 4">Belongs to the TPP enzyme family.</text>
</comment>
<dbReference type="SUPFAM" id="SSF52518">
    <property type="entry name" value="Thiamin diphosphate-binding fold (THDP-binding)"/>
    <property type="match status" value="2"/>
</dbReference>
<dbReference type="Pfam" id="PF02775">
    <property type="entry name" value="TPP_enzyme_C"/>
    <property type="match status" value="1"/>
</dbReference>
<evidence type="ECO:0000313" key="9">
    <source>
        <dbReference type="Proteomes" id="UP001595755"/>
    </source>
</evidence>
<protein>
    <submittedName>
        <fullName evidence="8">Thiamine pyrophosphate-binding protein</fullName>
    </submittedName>
</protein>
<evidence type="ECO:0000256" key="4">
    <source>
        <dbReference type="RuleBase" id="RU362132"/>
    </source>
</evidence>
<feature type="domain" description="Thiamine pyrophosphate enzyme TPP-binding" evidence="6">
    <location>
        <begin position="397"/>
        <end position="548"/>
    </location>
</feature>
<reference evidence="9" key="1">
    <citation type="journal article" date="2019" name="Int. J. Syst. Evol. Microbiol.">
        <title>The Global Catalogue of Microorganisms (GCM) 10K type strain sequencing project: providing services to taxonomists for standard genome sequencing and annotation.</title>
        <authorList>
            <consortium name="The Broad Institute Genomics Platform"/>
            <consortium name="The Broad Institute Genome Sequencing Center for Infectious Disease"/>
            <person name="Wu L."/>
            <person name="Ma J."/>
        </authorList>
    </citation>
    <scope>NUCLEOTIDE SEQUENCE [LARGE SCALE GENOMIC DNA]</scope>
    <source>
        <strain evidence="9">CGMCC 4.1641</strain>
    </source>
</reference>
<dbReference type="Pfam" id="PF02776">
    <property type="entry name" value="TPP_enzyme_N"/>
    <property type="match status" value="1"/>
</dbReference>
<feature type="domain" description="Thiamine pyrophosphate enzyme central" evidence="5">
    <location>
        <begin position="205"/>
        <end position="333"/>
    </location>
</feature>
<dbReference type="InterPro" id="IPR012001">
    <property type="entry name" value="Thiamin_PyroP_enz_TPP-bd_dom"/>
</dbReference>
<name>A0ABV8S442_9BACL</name>
<dbReference type="Proteomes" id="UP001595755">
    <property type="component" value="Unassembled WGS sequence"/>
</dbReference>
<dbReference type="InterPro" id="IPR000399">
    <property type="entry name" value="TPP-bd_CS"/>
</dbReference>
<dbReference type="SUPFAM" id="SSF52467">
    <property type="entry name" value="DHS-like NAD/FAD-binding domain"/>
    <property type="match status" value="1"/>
</dbReference>
<gene>
    <name evidence="8" type="ORF">ACFO1S_02405</name>
</gene>
<accession>A0ABV8S442</accession>
<dbReference type="CDD" id="cd07035">
    <property type="entry name" value="TPP_PYR_POX_like"/>
    <property type="match status" value="1"/>
</dbReference>
<dbReference type="InterPro" id="IPR029061">
    <property type="entry name" value="THDP-binding"/>
</dbReference>
<evidence type="ECO:0000256" key="3">
    <source>
        <dbReference type="ARBA" id="ARBA00023052"/>
    </source>
</evidence>
<keyword evidence="3 4" id="KW-0786">Thiamine pyrophosphate</keyword>
<evidence type="ECO:0000256" key="1">
    <source>
        <dbReference type="ARBA" id="ARBA00001964"/>
    </source>
</evidence>
<comment type="cofactor">
    <cofactor evidence="1">
        <name>thiamine diphosphate</name>
        <dbReference type="ChEBI" id="CHEBI:58937"/>
    </cofactor>
</comment>
<evidence type="ECO:0000259" key="7">
    <source>
        <dbReference type="Pfam" id="PF02776"/>
    </source>
</evidence>
<dbReference type="InterPro" id="IPR029035">
    <property type="entry name" value="DHS-like_NAD/FAD-binding_dom"/>
</dbReference>
<evidence type="ECO:0000256" key="2">
    <source>
        <dbReference type="ARBA" id="ARBA00007812"/>
    </source>
</evidence>
<evidence type="ECO:0000313" key="8">
    <source>
        <dbReference type="EMBL" id="MFC4302291.1"/>
    </source>
</evidence>
<keyword evidence="9" id="KW-1185">Reference proteome</keyword>
<dbReference type="PANTHER" id="PTHR18968">
    <property type="entry name" value="THIAMINE PYROPHOSPHATE ENZYMES"/>
    <property type="match status" value="1"/>
</dbReference>
<dbReference type="EMBL" id="JBHSED010000003">
    <property type="protein sequence ID" value="MFC4302291.1"/>
    <property type="molecule type" value="Genomic_DNA"/>
</dbReference>
<evidence type="ECO:0000259" key="6">
    <source>
        <dbReference type="Pfam" id="PF02775"/>
    </source>
</evidence>
<comment type="caution">
    <text evidence="8">The sequence shown here is derived from an EMBL/GenBank/DDBJ whole genome shotgun (WGS) entry which is preliminary data.</text>
</comment>
<dbReference type="InterPro" id="IPR011766">
    <property type="entry name" value="TPP_enzyme_TPP-bd"/>
</dbReference>
<dbReference type="PANTHER" id="PTHR18968:SF13">
    <property type="entry name" value="ACETOLACTATE SYNTHASE CATALYTIC SUBUNIT, MITOCHONDRIAL"/>
    <property type="match status" value="1"/>
</dbReference>
<sequence>MKAARYIVDFLTRRGVTHVFEMAGGAIAHLLDAIEEREDIEAVSMHHEQAAAFAAEGYARTSGRVGVALATSGPGALNLITGIGSCYFDSVPCVFLTGQVNTYEYKFDDPVRQNGFQETDIVSVVKPLTKYAALVADADRLRFELEKAWAIARSGRPGPVLLDIPMDVQRAEVDPERMAGCTEQEDAAPDRSEGLESVMREVSCRLRSAMRPIVLVGGGVRSAGAVTALRRWLDRAKIPAVCSLMGLDAVESDYRWSMGLIGAYGHRYANLALANCDCLLVLGSRLDTRQTGTRPETFARGAKVIHVEIDAAELGRKVGADLAVRAHLKPFLEGMSDAWGHDPEKPRWKLWKDRLNRWRLKYPTGNAAADAEETIDPNRLMRRLATATGRDTIVCLDVGQHQMWASQSWPVGGERRLLNAGGMGAMGFGLPAAIGAAFAAPGKGIVLIAGDGGMQVNIQELQTLVHWRLPITVLVLNNRSLGMVRQFQELYFEGRTTSTVEGYSCPEFYKVARAYGIPGYRASSWLDINEWIDAGVGGEGGGPVLLEICISPGSAVNPKLGVGRPVEDMEPLLPRKELSRQMIVPLLEESED</sequence>